<dbReference type="PANTHER" id="PTHR10146:SF14">
    <property type="entry name" value="PYRIDOXAL PHOSPHATE HOMEOSTASIS PROTEIN"/>
    <property type="match status" value="1"/>
</dbReference>
<dbReference type="SUPFAM" id="SSF54236">
    <property type="entry name" value="Ubiquitin-like"/>
    <property type="match status" value="1"/>
</dbReference>
<feature type="region of interest" description="Disordered" evidence="3">
    <location>
        <begin position="322"/>
        <end position="360"/>
    </location>
</feature>
<evidence type="ECO:0000313" key="5">
    <source>
        <dbReference type="EMBL" id="PAV78383.1"/>
    </source>
</evidence>
<dbReference type="HAMAP" id="MF_02087">
    <property type="entry name" value="PLP_homeostasis"/>
    <property type="match status" value="1"/>
</dbReference>
<evidence type="ECO:0000313" key="6">
    <source>
        <dbReference type="Proteomes" id="UP000218231"/>
    </source>
</evidence>
<feature type="compositionally biased region" description="Low complexity" evidence="3">
    <location>
        <begin position="322"/>
        <end position="339"/>
    </location>
</feature>
<comment type="similarity">
    <text evidence="2">Belongs to the pyridoxal phosphate-binding protein YggS/PROSC family.</text>
</comment>
<comment type="function">
    <text evidence="2">Pyridoxal 5'-phosphate (PLP)-binding protein, which may be involved in intracellular homeostatic regulation of pyridoxal 5'-phosphate (PLP), the active form of vitamin B6.</text>
</comment>
<evidence type="ECO:0000256" key="1">
    <source>
        <dbReference type="ARBA" id="ARBA00022898"/>
    </source>
</evidence>
<dbReference type="Proteomes" id="UP000218231">
    <property type="component" value="Unassembled WGS sequence"/>
</dbReference>
<name>A0A2A2KX53_9BILA</name>
<dbReference type="InterPro" id="IPR011078">
    <property type="entry name" value="PyrdxlP_homeostasis"/>
</dbReference>
<dbReference type="Gene3D" id="3.20.20.10">
    <property type="entry name" value="Alanine racemase"/>
    <property type="match status" value="1"/>
</dbReference>
<feature type="compositionally biased region" description="Basic and acidic residues" evidence="3">
    <location>
        <begin position="647"/>
        <end position="659"/>
    </location>
</feature>
<gene>
    <name evidence="5" type="ORF">WR25_11973</name>
</gene>
<dbReference type="NCBIfam" id="TIGR00044">
    <property type="entry name" value="YggS family pyridoxal phosphate-dependent enzyme"/>
    <property type="match status" value="1"/>
</dbReference>
<protein>
    <recommendedName>
        <fullName evidence="2">Pyridoxal phosphate homeostasis protein</fullName>
        <shortName evidence="2">PLP homeostasis protein</shortName>
    </recommendedName>
</protein>
<dbReference type="STRING" id="2018661.A0A2A2KX53"/>
<reference evidence="5 6" key="1">
    <citation type="journal article" date="2017" name="Curr. Biol.">
        <title>Genome architecture and evolution of a unichromosomal asexual nematode.</title>
        <authorList>
            <person name="Fradin H."/>
            <person name="Zegar C."/>
            <person name="Gutwein M."/>
            <person name="Lucas J."/>
            <person name="Kovtun M."/>
            <person name="Corcoran D."/>
            <person name="Baugh L.R."/>
            <person name="Kiontke K."/>
            <person name="Gunsalus K."/>
            <person name="Fitch D.H."/>
            <person name="Piano F."/>
        </authorList>
    </citation>
    <scope>NUCLEOTIDE SEQUENCE [LARGE SCALE GENOMIC DNA]</scope>
    <source>
        <strain evidence="5">PF1309</strain>
    </source>
</reference>
<dbReference type="FunFam" id="3.20.20.10:FF:000018">
    <property type="entry name" value="Pyridoxal phosphate homeostasis protein"/>
    <property type="match status" value="1"/>
</dbReference>
<evidence type="ECO:0000256" key="3">
    <source>
        <dbReference type="SAM" id="MobiDB-lite"/>
    </source>
</evidence>
<dbReference type="OrthoDB" id="10264196at2759"/>
<dbReference type="Pfam" id="PF01168">
    <property type="entry name" value="Ala_racemase_N"/>
    <property type="match status" value="1"/>
</dbReference>
<dbReference type="EMBL" id="LIAE01007568">
    <property type="protein sequence ID" value="PAV78383.1"/>
    <property type="molecule type" value="Genomic_DNA"/>
</dbReference>
<proteinExistence type="inferred from homology"/>
<feature type="compositionally biased region" description="Low complexity" evidence="3">
    <location>
        <begin position="633"/>
        <end position="646"/>
    </location>
</feature>
<dbReference type="InterPro" id="IPR029066">
    <property type="entry name" value="PLP-binding_barrel"/>
</dbReference>
<keyword evidence="1 2" id="KW-0663">Pyridoxal phosphate</keyword>
<dbReference type="GO" id="GO:0030170">
    <property type="term" value="F:pyridoxal phosphate binding"/>
    <property type="evidence" value="ECO:0007669"/>
    <property type="project" value="UniProtKB-UniRule"/>
</dbReference>
<dbReference type="InterPro" id="IPR029071">
    <property type="entry name" value="Ubiquitin-like_domsf"/>
</dbReference>
<sequence length="698" mass="78066">MLIRLSLIRFLSKSARMATADEIEVVQGNLRHVLGEIHAASTSRGTRCRLVAVSKTKSVDLIKACYAMGQRHFGENYVNELEQKSGELEQECPDIKWHYIGSIQSNKIPKICNFPNLSCVETLESEKQCAAFDKAMEKRNEILDVLIQVNTSDEENKGGIPASRACELAEFVRSNCKNLRLAGFMTIGSIENSEKVPNPDFDVLFKVREEWAAKTGQSADSLELSMGMSGDYLTAMQQGSTSVRVGRKMKISVKKRGTGDLYTFEVNADETFSNFRPLLAEIFGSDDFDVMLGDTNLSAQDNSQTLTQLGLVNGDRLILSPSSGSASVSSSQPSSSSARPRSRSSSRERQQQRASSTMSSSEFKAAILDAIRKIMQRFNYSEQSLKTGKMENRLVAELGFESDEKSKVPGAMTGCTVVAYIFEPEVRATLTSFVIDKNSQHHMVSTWEVRPDNCIDLVSSGLIRLTLAMRDRINLGLIMGMAPVRDRLVRYLAPKDSTRLAAASLLLRYVITQKDTDQKYWKKMVARDFGPGIHREFVFQKEMTNYMIYSMMANRRHRRRPDEPYVDRRIHARPHIPVDVIPRIPRDILPPEVNPFAPRFPDNPDLEPFRPAAPDPLAPVNPYNPLIDPNFANRRPGNRNRPGQDPGRADLDPFNDIHGEGPGGMMFPNPRLGGRRPGDPRQMGGGSGGFSFGQHRFF</sequence>
<accession>A0A2A2KX53</accession>
<feature type="region of interest" description="Disordered" evidence="3">
    <location>
        <begin position="628"/>
        <end position="698"/>
    </location>
</feature>
<dbReference type="PANTHER" id="PTHR10146">
    <property type="entry name" value="PROLINE SYNTHETASE CO-TRANSCRIBED BACTERIAL HOMOLOG PROTEIN"/>
    <property type="match status" value="1"/>
</dbReference>
<evidence type="ECO:0000259" key="4">
    <source>
        <dbReference type="Pfam" id="PF01168"/>
    </source>
</evidence>
<comment type="caution">
    <text evidence="5">The sequence shown here is derived from an EMBL/GenBank/DDBJ whole genome shotgun (WGS) entry which is preliminary data.</text>
</comment>
<dbReference type="SUPFAM" id="SSF51419">
    <property type="entry name" value="PLP-binding barrel"/>
    <property type="match status" value="1"/>
</dbReference>
<dbReference type="Gene3D" id="3.10.20.90">
    <property type="entry name" value="Phosphatidylinositol 3-kinase Catalytic Subunit, Chain A, domain 1"/>
    <property type="match status" value="1"/>
</dbReference>
<feature type="modified residue" description="N6-(pyridoxal phosphate)lysine" evidence="2">
    <location>
        <position position="55"/>
    </location>
</feature>
<feature type="domain" description="Alanine racemase N-terminal" evidence="4">
    <location>
        <begin position="45"/>
        <end position="246"/>
    </location>
</feature>
<keyword evidence="6" id="KW-1185">Reference proteome</keyword>
<dbReference type="CDD" id="cd06822">
    <property type="entry name" value="PLPDE_III_YBL036c_euk"/>
    <property type="match status" value="1"/>
</dbReference>
<evidence type="ECO:0000256" key="2">
    <source>
        <dbReference type="HAMAP-Rule" id="MF_03225"/>
    </source>
</evidence>
<dbReference type="AlphaFoldDB" id="A0A2A2KX53"/>
<dbReference type="InterPro" id="IPR001608">
    <property type="entry name" value="Ala_racemase_N"/>
</dbReference>
<organism evidence="5 6">
    <name type="scientific">Diploscapter pachys</name>
    <dbReference type="NCBI Taxonomy" id="2018661"/>
    <lineage>
        <taxon>Eukaryota</taxon>
        <taxon>Metazoa</taxon>
        <taxon>Ecdysozoa</taxon>
        <taxon>Nematoda</taxon>
        <taxon>Chromadorea</taxon>
        <taxon>Rhabditida</taxon>
        <taxon>Rhabditina</taxon>
        <taxon>Rhabditomorpha</taxon>
        <taxon>Rhabditoidea</taxon>
        <taxon>Rhabditidae</taxon>
        <taxon>Diploscapter</taxon>
    </lineage>
</organism>